<proteinExistence type="inferred from homology"/>
<dbReference type="GO" id="GO:0032259">
    <property type="term" value="P:methylation"/>
    <property type="evidence" value="ECO:0007669"/>
    <property type="project" value="UniProtKB-KW"/>
</dbReference>
<sequence length="297" mass="32693">MLYLIGLGLSDEKDVTVRGLEAIKGSDRVYLEAYTSILGVGKERLEAFYGKDIIVADRDMVETESDDILANADTLDISFLVVGDPFGATTHADLLLRADALKIPYTVIHNASVMNAVGAVGLALYNYGQTVSIPFFTDSWRPDSWLERVRENARLGLHTLCLLDIKVKEQSEENLARGRKIFEPPRYMSVPTAVSQLLSLLEEDAPSTDSTPAPEALNPSTTLAISLSRVGDPSQKFVSGTLEELSKLDEDAFGGPLHSFVIVGNRFHALERDFAARWAVDRENWDKVSNGVYGVRD</sequence>
<evidence type="ECO:0000259" key="12">
    <source>
        <dbReference type="Pfam" id="PF00590"/>
    </source>
</evidence>
<dbReference type="Pfam" id="PF00590">
    <property type="entry name" value="TP_methylase"/>
    <property type="match status" value="1"/>
</dbReference>
<gene>
    <name evidence="13" type="ORF">BCR35DRAFT_307174</name>
</gene>
<feature type="binding site" evidence="11">
    <location>
        <begin position="112"/>
        <end position="113"/>
    </location>
    <ligand>
        <name>S-adenosyl-L-methionine</name>
        <dbReference type="ChEBI" id="CHEBI:59789"/>
    </ligand>
</feature>
<comment type="catalytic activity">
    <reaction evidence="10">
        <text>2-[(3S)-amino-3-carboxypropyl]-L-histidyl-[translation elongation factor 2] + 4 S-adenosyl-L-methionine = diphthine methyl ester-[translation elongation factor 2] + 4 S-adenosyl-L-homocysteine + 3 H(+)</text>
        <dbReference type="Rhea" id="RHEA:42652"/>
        <dbReference type="Rhea" id="RHEA-COMP:9749"/>
        <dbReference type="Rhea" id="RHEA-COMP:10173"/>
        <dbReference type="ChEBI" id="CHEBI:15378"/>
        <dbReference type="ChEBI" id="CHEBI:57856"/>
        <dbReference type="ChEBI" id="CHEBI:59789"/>
        <dbReference type="ChEBI" id="CHEBI:73995"/>
        <dbReference type="ChEBI" id="CHEBI:79005"/>
        <dbReference type="EC" id="2.1.1.314"/>
    </reaction>
</comment>
<feature type="binding site" evidence="11">
    <location>
        <position position="87"/>
    </location>
    <ligand>
        <name>S-adenosyl-L-methionine</name>
        <dbReference type="ChEBI" id="CHEBI:59789"/>
    </ligand>
</feature>
<reference evidence="13 14" key="1">
    <citation type="submission" date="2016-07" db="EMBL/GenBank/DDBJ databases">
        <title>Pervasive Adenine N6-methylation of Active Genes in Fungi.</title>
        <authorList>
            <consortium name="DOE Joint Genome Institute"/>
            <person name="Mondo S.J."/>
            <person name="Dannebaum R.O."/>
            <person name="Kuo R.C."/>
            <person name="Labutti K."/>
            <person name="Haridas S."/>
            <person name="Kuo A."/>
            <person name="Salamov A."/>
            <person name="Ahrendt S.R."/>
            <person name="Lipzen A."/>
            <person name="Sullivan W."/>
            <person name="Andreopoulos W.B."/>
            <person name="Clum A."/>
            <person name="Lindquist E."/>
            <person name="Daum C."/>
            <person name="Ramamoorthy G.K."/>
            <person name="Gryganskyi A."/>
            <person name="Culley D."/>
            <person name="Magnuson J.K."/>
            <person name="James T.Y."/>
            <person name="O'Malley M.A."/>
            <person name="Stajich J.E."/>
            <person name="Spatafora J.W."/>
            <person name="Visel A."/>
            <person name="Grigoriev I.V."/>
        </authorList>
    </citation>
    <scope>NUCLEOTIDE SEQUENCE [LARGE SCALE GENOMIC DNA]</scope>
    <source>
        <strain evidence="13 14">62-1032</strain>
    </source>
</reference>
<comment type="pathway">
    <text evidence="2">Protein modification; peptidyl-diphthamide biosynthesis.</text>
</comment>
<evidence type="ECO:0000256" key="10">
    <source>
        <dbReference type="ARBA" id="ARBA00048752"/>
    </source>
</evidence>
<keyword evidence="8 11" id="KW-0949">S-adenosyl-L-methionine</keyword>
<comment type="similarity">
    <text evidence="9">In the N-terminal section; belongs to the precorrin methyltransferase family.</text>
</comment>
<dbReference type="PIRSF" id="PIRSF036432">
    <property type="entry name" value="Diphthine_synth"/>
    <property type="match status" value="1"/>
</dbReference>
<dbReference type="GO" id="GO:0141133">
    <property type="term" value="F:diphthine methyl ester synthase activity"/>
    <property type="evidence" value="ECO:0007669"/>
    <property type="project" value="UniProtKB-EC"/>
</dbReference>
<dbReference type="SUPFAM" id="SSF53790">
    <property type="entry name" value="Tetrapyrrole methylase"/>
    <property type="match status" value="1"/>
</dbReference>
<evidence type="ECO:0000256" key="5">
    <source>
        <dbReference type="ARBA" id="ARBA00022481"/>
    </source>
</evidence>
<dbReference type="InterPro" id="IPR014776">
    <property type="entry name" value="4pyrrole_Mease_sub2"/>
</dbReference>
<dbReference type="InterPro" id="IPR014777">
    <property type="entry name" value="4pyrrole_Mease_sub1"/>
</dbReference>
<dbReference type="GO" id="GO:0017183">
    <property type="term" value="P:protein histidyl modification to diphthamide"/>
    <property type="evidence" value="ECO:0007669"/>
    <property type="project" value="UniProtKB-UniPathway"/>
</dbReference>
<dbReference type="Gene3D" id="3.30.950.10">
    <property type="entry name" value="Methyltransferase, Cobalt-precorrin-4 Transmethylase, Domain 2"/>
    <property type="match status" value="1"/>
</dbReference>
<dbReference type="FunFam" id="3.30.950.10:FF:000004">
    <property type="entry name" value="Diphthine synthase putative"/>
    <property type="match status" value="1"/>
</dbReference>
<keyword evidence="14" id="KW-1185">Reference proteome</keyword>
<evidence type="ECO:0000256" key="4">
    <source>
        <dbReference type="ARBA" id="ARBA00011927"/>
    </source>
</evidence>
<dbReference type="STRING" id="106004.A0A1Y2EPG9"/>
<evidence type="ECO:0000256" key="1">
    <source>
        <dbReference type="ARBA" id="ARBA00004006"/>
    </source>
</evidence>
<dbReference type="FunFam" id="3.40.1010.10:FF:000004">
    <property type="entry name" value="Putative diphthine synthase"/>
    <property type="match status" value="1"/>
</dbReference>
<dbReference type="EC" id="2.1.1.314" evidence="4"/>
<dbReference type="EMBL" id="MCGR01000046">
    <property type="protein sequence ID" value="ORY73427.1"/>
    <property type="molecule type" value="Genomic_DNA"/>
</dbReference>
<dbReference type="InterPro" id="IPR000878">
    <property type="entry name" value="4pyrrol_Mease"/>
</dbReference>
<dbReference type="CDD" id="cd11647">
    <property type="entry name" value="DHP5_DphB"/>
    <property type="match status" value="1"/>
</dbReference>
<evidence type="ECO:0000256" key="2">
    <source>
        <dbReference type="ARBA" id="ARBA00005156"/>
    </source>
</evidence>
<keyword evidence="7" id="KW-0808">Transferase</keyword>
<dbReference type="OrthoDB" id="2516at2759"/>
<comment type="caution">
    <text evidence="13">The sequence shown here is derived from an EMBL/GenBank/DDBJ whole genome shotgun (WGS) entry which is preliminary data.</text>
</comment>
<feature type="binding site" evidence="11">
    <location>
        <position position="163"/>
    </location>
    <ligand>
        <name>S-adenosyl-L-methionine</name>
        <dbReference type="ChEBI" id="CHEBI:59789"/>
    </ligand>
</feature>
<keyword evidence="6 13" id="KW-0489">Methyltransferase</keyword>
<evidence type="ECO:0000256" key="11">
    <source>
        <dbReference type="PIRSR" id="PIRSR036432-1"/>
    </source>
</evidence>
<dbReference type="Gene3D" id="3.40.1010.10">
    <property type="entry name" value="Cobalt-precorrin-4 Transmethylase, Domain 1"/>
    <property type="match status" value="1"/>
</dbReference>
<keyword evidence="5" id="KW-0488">Methylation</keyword>
<evidence type="ECO:0000313" key="14">
    <source>
        <dbReference type="Proteomes" id="UP000193467"/>
    </source>
</evidence>
<evidence type="ECO:0000256" key="3">
    <source>
        <dbReference type="ARBA" id="ARBA00006729"/>
    </source>
</evidence>
<feature type="binding site" evidence="11">
    <location>
        <position position="258"/>
    </location>
    <ligand>
        <name>S-adenosyl-L-methionine</name>
        <dbReference type="ChEBI" id="CHEBI:59789"/>
    </ligand>
</feature>
<dbReference type="PANTHER" id="PTHR10882">
    <property type="entry name" value="DIPHTHINE SYNTHASE"/>
    <property type="match status" value="1"/>
</dbReference>
<name>A0A1Y2EPG9_9BASI</name>
<dbReference type="Proteomes" id="UP000193467">
    <property type="component" value="Unassembled WGS sequence"/>
</dbReference>
<dbReference type="InterPro" id="IPR004551">
    <property type="entry name" value="Dphthn_synthase"/>
</dbReference>
<dbReference type="InterPro" id="IPR035996">
    <property type="entry name" value="4pyrrol_Methylase_sf"/>
</dbReference>
<organism evidence="13 14">
    <name type="scientific">Leucosporidium creatinivorum</name>
    <dbReference type="NCBI Taxonomy" id="106004"/>
    <lineage>
        <taxon>Eukaryota</taxon>
        <taxon>Fungi</taxon>
        <taxon>Dikarya</taxon>
        <taxon>Basidiomycota</taxon>
        <taxon>Pucciniomycotina</taxon>
        <taxon>Microbotryomycetes</taxon>
        <taxon>Leucosporidiales</taxon>
        <taxon>Leucosporidium</taxon>
    </lineage>
</organism>
<evidence type="ECO:0000256" key="6">
    <source>
        <dbReference type="ARBA" id="ARBA00022603"/>
    </source>
</evidence>
<dbReference type="InParanoid" id="A0A1Y2EPG9"/>
<accession>A0A1Y2EPG9</accession>
<evidence type="ECO:0000256" key="9">
    <source>
        <dbReference type="ARBA" id="ARBA00035662"/>
    </source>
</evidence>
<dbReference type="NCBIfam" id="TIGR00522">
    <property type="entry name" value="dph5"/>
    <property type="match status" value="1"/>
</dbReference>
<feature type="binding site" evidence="11">
    <location>
        <position position="84"/>
    </location>
    <ligand>
        <name>S-adenosyl-L-methionine</name>
        <dbReference type="ChEBI" id="CHEBI:59789"/>
    </ligand>
</feature>
<feature type="binding site" evidence="11">
    <location>
        <position position="230"/>
    </location>
    <ligand>
        <name>S-adenosyl-L-methionine</name>
        <dbReference type="ChEBI" id="CHEBI:59789"/>
    </ligand>
</feature>
<evidence type="ECO:0000313" key="13">
    <source>
        <dbReference type="EMBL" id="ORY73427.1"/>
    </source>
</evidence>
<dbReference type="PANTHER" id="PTHR10882:SF0">
    <property type="entry name" value="DIPHTHINE METHYL ESTER SYNTHASE"/>
    <property type="match status" value="1"/>
</dbReference>
<dbReference type="AlphaFoldDB" id="A0A1Y2EPG9"/>
<evidence type="ECO:0000256" key="7">
    <source>
        <dbReference type="ARBA" id="ARBA00022679"/>
    </source>
</evidence>
<feature type="binding site" evidence="11">
    <location>
        <position position="9"/>
    </location>
    <ligand>
        <name>S-adenosyl-L-methionine</name>
        <dbReference type="ChEBI" id="CHEBI:59789"/>
    </ligand>
</feature>
<comment type="function">
    <text evidence="1">S-adenosyl-L-methionine-dependent methyltransferase that catalyzes four methylations of the modified target histidine residue in translation elongation factor 2 (EF-2), to form an intermediate called diphthine methyl ester. The four successive methylation reactions represent the second step of diphthamide biosynthesis.</text>
</comment>
<dbReference type="UniPathway" id="UPA00559"/>
<protein>
    <recommendedName>
        <fullName evidence="4">diphthine methyl ester synthase</fullName>
        <ecNumber evidence="4">2.1.1.314</ecNumber>
    </recommendedName>
</protein>
<dbReference type="FunCoup" id="A0A1Y2EPG9">
    <property type="interactions" value="608"/>
</dbReference>
<evidence type="ECO:0000256" key="8">
    <source>
        <dbReference type="ARBA" id="ARBA00022691"/>
    </source>
</evidence>
<comment type="similarity">
    <text evidence="3">Belongs to the diphthine synthase family.</text>
</comment>
<feature type="domain" description="Tetrapyrrole methylase" evidence="12">
    <location>
        <begin position="1"/>
        <end position="175"/>
    </location>
</feature>